<gene>
    <name evidence="1" type="ORF">A3J64_03405</name>
</gene>
<organism evidence="1 2">
    <name type="scientific">Candidatus Portnoybacteria bacterium RIFCSPHIGHO2_12_FULL_38_9</name>
    <dbReference type="NCBI Taxonomy" id="1801997"/>
    <lineage>
        <taxon>Bacteria</taxon>
        <taxon>Candidatus Portnoyibacteriota</taxon>
    </lineage>
</organism>
<proteinExistence type="predicted"/>
<dbReference type="Proteomes" id="UP000177061">
    <property type="component" value="Unassembled WGS sequence"/>
</dbReference>
<name>A0A1G2FG04_9BACT</name>
<comment type="caution">
    <text evidence="1">The sequence shown here is derived from an EMBL/GenBank/DDBJ whole genome shotgun (WGS) entry which is preliminary data.</text>
</comment>
<reference evidence="1 2" key="1">
    <citation type="journal article" date="2016" name="Nat. Commun.">
        <title>Thousands of microbial genomes shed light on interconnected biogeochemical processes in an aquifer system.</title>
        <authorList>
            <person name="Anantharaman K."/>
            <person name="Brown C.T."/>
            <person name="Hug L.A."/>
            <person name="Sharon I."/>
            <person name="Castelle C.J."/>
            <person name="Probst A.J."/>
            <person name="Thomas B.C."/>
            <person name="Singh A."/>
            <person name="Wilkins M.J."/>
            <person name="Karaoz U."/>
            <person name="Brodie E.L."/>
            <person name="Williams K.H."/>
            <person name="Hubbard S.S."/>
            <person name="Banfield J.F."/>
        </authorList>
    </citation>
    <scope>NUCLEOTIDE SEQUENCE [LARGE SCALE GENOMIC DNA]</scope>
</reference>
<dbReference type="AlphaFoldDB" id="A0A1G2FG04"/>
<sequence>MGLLGHLLFLIIFDIFQYKEQPSAQNVECSALNFLIKLKFEENWHEKNHPPKDFSSGLDCLSRSGGFKYDCLSFNSPALNINKNYSKKQ</sequence>
<dbReference type="EMBL" id="MHNB01000022">
    <property type="protein sequence ID" value="OGZ36747.1"/>
    <property type="molecule type" value="Genomic_DNA"/>
</dbReference>
<protein>
    <submittedName>
        <fullName evidence="1">Uncharacterized protein</fullName>
    </submittedName>
</protein>
<evidence type="ECO:0000313" key="1">
    <source>
        <dbReference type="EMBL" id="OGZ36747.1"/>
    </source>
</evidence>
<evidence type="ECO:0000313" key="2">
    <source>
        <dbReference type="Proteomes" id="UP000177061"/>
    </source>
</evidence>
<accession>A0A1G2FG04</accession>